<protein>
    <recommendedName>
        <fullName evidence="5">VWA domain containing CoxE-like protein</fullName>
    </recommendedName>
</protein>
<dbReference type="SUPFAM" id="SSF53300">
    <property type="entry name" value="vWA-like"/>
    <property type="match status" value="1"/>
</dbReference>
<dbReference type="Proteomes" id="UP000679690">
    <property type="component" value="Unassembled WGS sequence"/>
</dbReference>
<comment type="caution">
    <text evidence="3">The sequence shown here is derived from an EMBL/GenBank/DDBJ whole genome shotgun (WGS) entry which is preliminary data.</text>
</comment>
<sequence length="426" mass="46282">MSGLPLDALSPELRRKWAAARVWAAHRMPYLANALLTMDPVVVPDTELTDDGAALRRFPADTGWHIHLSPAELERQSVPQIGFWALHQLAHLLREHAAQVPAAVTHGPDADEPPVRTPEQQVWNLAADAELHGDLSTAGLEAPADVAAPAALGLPGGELARRYWTLLQDRTELPDPAMAAGDCGNGCDGRPRPWNCDWPPLSRTSAQLTALEAARRVREHQRTRDDVPGGWRRWADEILEPRVNWRRQLAAQIRRTIADTTGRVDFTYRRPSRRAGSVPGVVLPSLRQPAPVIAMLIDTSGSMNDDMLGQCLAEVDAVLRAVGIGRRQVTVISVDARVYRAQNPRTIADLTLGGGGGTDIRAGIEAATVLRPPPDLIVALTDGHTLWPDAPPPRTRVVVGLLDPAGRVPDWATTVVISEPGSEEVR</sequence>
<dbReference type="InterPro" id="IPR036465">
    <property type="entry name" value="vWFA_dom_sf"/>
</dbReference>
<dbReference type="InterPro" id="IPR025154">
    <property type="entry name" value="Put_metallopeptidase_dom"/>
</dbReference>
<gene>
    <name evidence="3" type="ORF">J5X75_27980</name>
</gene>
<dbReference type="PANTHER" id="PTHR38730">
    <property type="entry name" value="SLL7028 PROTEIN"/>
    <property type="match status" value="1"/>
</dbReference>
<feature type="domain" description="Putative metallopeptidase" evidence="2">
    <location>
        <begin position="18"/>
        <end position="287"/>
    </location>
</feature>
<evidence type="ECO:0000259" key="1">
    <source>
        <dbReference type="Pfam" id="PF09967"/>
    </source>
</evidence>
<evidence type="ECO:0000313" key="4">
    <source>
        <dbReference type="Proteomes" id="UP000679690"/>
    </source>
</evidence>
<keyword evidence="4" id="KW-1185">Reference proteome</keyword>
<dbReference type="Gene3D" id="3.40.50.410">
    <property type="entry name" value="von Willebrand factor, type A domain"/>
    <property type="match status" value="1"/>
</dbReference>
<dbReference type="PANTHER" id="PTHR38730:SF1">
    <property type="entry name" value="SLL7028 PROTEIN"/>
    <property type="match status" value="1"/>
</dbReference>
<organism evidence="3 4">
    <name type="scientific">Actinoplanes flavus</name>
    <dbReference type="NCBI Taxonomy" id="2820290"/>
    <lineage>
        <taxon>Bacteria</taxon>
        <taxon>Bacillati</taxon>
        <taxon>Actinomycetota</taxon>
        <taxon>Actinomycetes</taxon>
        <taxon>Micromonosporales</taxon>
        <taxon>Micromonosporaceae</taxon>
        <taxon>Actinoplanes</taxon>
    </lineage>
</organism>
<evidence type="ECO:0000259" key="2">
    <source>
        <dbReference type="Pfam" id="PF13203"/>
    </source>
</evidence>
<reference evidence="3 4" key="1">
    <citation type="submission" date="2021-03" db="EMBL/GenBank/DDBJ databases">
        <title>Actinoplanes flavus sp. nov., a novel actinomycete isolated from Coconut Palm rhizosphere soil.</title>
        <authorList>
            <person name="Luo X."/>
        </authorList>
    </citation>
    <scope>NUCLEOTIDE SEQUENCE [LARGE SCALE GENOMIC DNA]</scope>
    <source>
        <strain evidence="3 4">NEAU-H7</strain>
    </source>
</reference>
<evidence type="ECO:0000313" key="3">
    <source>
        <dbReference type="EMBL" id="MBO3741354.1"/>
    </source>
</evidence>
<dbReference type="InterPro" id="IPR018698">
    <property type="entry name" value="VWA-like_dom"/>
</dbReference>
<dbReference type="RefSeq" id="WP_208470495.1">
    <property type="nucleotide sequence ID" value="NZ_JAGFNS010000020.1"/>
</dbReference>
<name>A0ABS3URF5_9ACTN</name>
<evidence type="ECO:0008006" key="5">
    <source>
        <dbReference type="Google" id="ProtNLM"/>
    </source>
</evidence>
<dbReference type="EMBL" id="JAGFNS010000020">
    <property type="protein sequence ID" value="MBO3741354.1"/>
    <property type="molecule type" value="Genomic_DNA"/>
</dbReference>
<dbReference type="Pfam" id="PF09967">
    <property type="entry name" value="DUF2201"/>
    <property type="match status" value="1"/>
</dbReference>
<proteinExistence type="predicted"/>
<accession>A0ABS3URF5</accession>
<feature type="domain" description="VWA-like" evidence="1">
    <location>
        <begin position="293"/>
        <end position="417"/>
    </location>
</feature>
<dbReference type="Pfam" id="PF13203">
    <property type="entry name" value="DUF2201_N"/>
    <property type="match status" value="1"/>
</dbReference>